<dbReference type="InterPro" id="IPR003660">
    <property type="entry name" value="HAMP_dom"/>
</dbReference>
<organism evidence="5 6">
    <name type="scientific">Ktedonosporobacter rubrisoli</name>
    <dbReference type="NCBI Taxonomy" id="2509675"/>
    <lineage>
        <taxon>Bacteria</taxon>
        <taxon>Bacillati</taxon>
        <taxon>Chloroflexota</taxon>
        <taxon>Ktedonobacteria</taxon>
        <taxon>Ktedonobacterales</taxon>
        <taxon>Ktedonosporobacteraceae</taxon>
        <taxon>Ktedonosporobacter</taxon>
    </lineage>
</organism>
<feature type="transmembrane region" description="Helical" evidence="3">
    <location>
        <begin position="106"/>
        <end position="127"/>
    </location>
</feature>
<keyword evidence="3" id="KW-1133">Transmembrane helix</keyword>
<dbReference type="OrthoDB" id="9857826at2"/>
<feature type="region of interest" description="Disordered" evidence="2">
    <location>
        <begin position="346"/>
        <end position="370"/>
    </location>
</feature>
<feature type="domain" description="HAMP" evidence="4">
    <location>
        <begin position="242"/>
        <end position="294"/>
    </location>
</feature>
<dbReference type="PROSITE" id="PS50885">
    <property type="entry name" value="HAMP"/>
    <property type="match status" value="1"/>
</dbReference>
<feature type="transmembrane region" description="Helical" evidence="3">
    <location>
        <begin position="133"/>
        <end position="153"/>
    </location>
</feature>
<protein>
    <recommendedName>
        <fullName evidence="4">HAMP domain-containing protein</fullName>
    </recommendedName>
</protein>
<feature type="transmembrane region" description="Helical" evidence="3">
    <location>
        <begin position="56"/>
        <end position="74"/>
    </location>
</feature>
<dbReference type="RefSeq" id="WP_129888078.1">
    <property type="nucleotide sequence ID" value="NZ_CP035758.1"/>
</dbReference>
<dbReference type="Proteomes" id="UP000290365">
    <property type="component" value="Chromosome"/>
</dbReference>
<feature type="transmembrane region" description="Helical" evidence="3">
    <location>
        <begin position="196"/>
        <end position="214"/>
    </location>
</feature>
<dbReference type="KEGG" id="kbs:EPA93_13770"/>
<accession>A0A4P6JNY1</accession>
<feature type="transmembrane region" description="Helical" evidence="3">
    <location>
        <begin position="80"/>
        <end position="99"/>
    </location>
</feature>
<dbReference type="EMBL" id="CP035758">
    <property type="protein sequence ID" value="QBD77014.1"/>
    <property type="molecule type" value="Genomic_DNA"/>
</dbReference>
<reference evidence="5 6" key="1">
    <citation type="submission" date="2019-01" db="EMBL/GenBank/DDBJ databases">
        <title>Ktedonosporobacter rubrisoli SCAWS-G2.</title>
        <authorList>
            <person name="Huang Y."/>
            <person name="Yan B."/>
        </authorList>
    </citation>
    <scope>NUCLEOTIDE SEQUENCE [LARGE SCALE GENOMIC DNA]</scope>
    <source>
        <strain evidence="5 6">SCAWS-G2</strain>
    </source>
</reference>
<feature type="transmembrane region" description="Helical" evidence="3">
    <location>
        <begin position="158"/>
        <end position="176"/>
    </location>
</feature>
<feature type="coiled-coil region" evidence="1">
    <location>
        <begin position="223"/>
        <end position="250"/>
    </location>
</feature>
<evidence type="ECO:0000256" key="1">
    <source>
        <dbReference type="SAM" id="Coils"/>
    </source>
</evidence>
<dbReference type="GO" id="GO:0007165">
    <property type="term" value="P:signal transduction"/>
    <property type="evidence" value="ECO:0007669"/>
    <property type="project" value="InterPro"/>
</dbReference>
<evidence type="ECO:0000259" key="4">
    <source>
        <dbReference type="PROSITE" id="PS50885"/>
    </source>
</evidence>
<evidence type="ECO:0000313" key="5">
    <source>
        <dbReference type="EMBL" id="QBD77014.1"/>
    </source>
</evidence>
<dbReference type="AlphaFoldDB" id="A0A4P6JNY1"/>
<evidence type="ECO:0000256" key="3">
    <source>
        <dbReference type="SAM" id="Phobius"/>
    </source>
</evidence>
<keyword evidence="1" id="KW-0175">Coiled coil</keyword>
<gene>
    <name evidence="5" type="ORF">EPA93_13770</name>
</gene>
<evidence type="ECO:0000313" key="6">
    <source>
        <dbReference type="Proteomes" id="UP000290365"/>
    </source>
</evidence>
<dbReference type="GO" id="GO:0016020">
    <property type="term" value="C:membrane"/>
    <property type="evidence" value="ECO:0007669"/>
    <property type="project" value="InterPro"/>
</dbReference>
<name>A0A4P6JNY1_KTERU</name>
<proteinExistence type="predicted"/>
<sequence>MQPIQPLQERLTSQSRHRLPQRSRFDWWFRLTAPAGTLSYETAPTPQAREHLRRSGLTSLIAPFFFIAPLFLLQQAGIDLATAAGILAFMLIVLTALLLNRLNQQVLAALLLICSMDALIEGALLSAKGGLSTGWLLTFDLFIIPLITAGVLLSHRYLWLFLFLHIICILSDFYLLPHTSDLSTLITLWHGPTVAFARPIIIQIGGFLLSFIAARSTDQAITRANQAEALAALQEVVAQEKQQLERGIKEIMAMLANAANGTFTTRTSLPQENILWQVASSLNTLFARLQHTRQAESTLRQTEQETQRLIATLQAAKRGQYVRWPLPSGGPLDALINELRTLPALTTSTASPEMPISVPPRTPDRRPPIG</sequence>
<keyword evidence="3" id="KW-0812">Transmembrane</keyword>
<evidence type="ECO:0000256" key="2">
    <source>
        <dbReference type="SAM" id="MobiDB-lite"/>
    </source>
</evidence>
<keyword evidence="6" id="KW-1185">Reference proteome</keyword>
<keyword evidence="3" id="KW-0472">Membrane</keyword>